<evidence type="ECO:0000313" key="2">
    <source>
        <dbReference type="Proteomes" id="UP000299102"/>
    </source>
</evidence>
<reference evidence="1 2" key="1">
    <citation type="journal article" date="2019" name="Commun. Biol.">
        <title>The bagworm genome reveals a unique fibroin gene that provides high tensile strength.</title>
        <authorList>
            <person name="Kono N."/>
            <person name="Nakamura H."/>
            <person name="Ohtoshi R."/>
            <person name="Tomita M."/>
            <person name="Numata K."/>
            <person name="Arakawa K."/>
        </authorList>
    </citation>
    <scope>NUCLEOTIDE SEQUENCE [LARGE SCALE GENOMIC DNA]</scope>
</reference>
<protein>
    <submittedName>
        <fullName evidence="1">Uncharacterized protein</fullName>
    </submittedName>
</protein>
<sequence length="92" mass="10278">MTTHRFVAAPLPPLPLSPQPPYPGIRRVYITQVVHVPTAANKGGFSKDGGITSRPACGSENCLNFREKFKDSTGPREREEYKISVESPYYRI</sequence>
<name>A0A4C2A8Y3_EUMVA</name>
<comment type="caution">
    <text evidence="1">The sequence shown here is derived from an EMBL/GenBank/DDBJ whole genome shotgun (WGS) entry which is preliminary data.</text>
</comment>
<evidence type="ECO:0000313" key="1">
    <source>
        <dbReference type="EMBL" id="GBP97156.1"/>
    </source>
</evidence>
<accession>A0A4C2A8Y3</accession>
<dbReference type="AlphaFoldDB" id="A0A4C2A8Y3"/>
<proteinExistence type="predicted"/>
<dbReference type="EMBL" id="BGZK01002883">
    <property type="protein sequence ID" value="GBP97156.1"/>
    <property type="molecule type" value="Genomic_DNA"/>
</dbReference>
<gene>
    <name evidence="1" type="ORF">EVAR_67419_1</name>
</gene>
<organism evidence="1 2">
    <name type="scientific">Eumeta variegata</name>
    <name type="common">Bagworm moth</name>
    <name type="synonym">Eumeta japonica</name>
    <dbReference type="NCBI Taxonomy" id="151549"/>
    <lineage>
        <taxon>Eukaryota</taxon>
        <taxon>Metazoa</taxon>
        <taxon>Ecdysozoa</taxon>
        <taxon>Arthropoda</taxon>
        <taxon>Hexapoda</taxon>
        <taxon>Insecta</taxon>
        <taxon>Pterygota</taxon>
        <taxon>Neoptera</taxon>
        <taxon>Endopterygota</taxon>
        <taxon>Lepidoptera</taxon>
        <taxon>Glossata</taxon>
        <taxon>Ditrysia</taxon>
        <taxon>Tineoidea</taxon>
        <taxon>Psychidae</taxon>
        <taxon>Oiketicinae</taxon>
        <taxon>Eumeta</taxon>
    </lineage>
</organism>
<keyword evidence="2" id="KW-1185">Reference proteome</keyword>
<dbReference type="Proteomes" id="UP000299102">
    <property type="component" value="Unassembled WGS sequence"/>
</dbReference>